<dbReference type="InterPro" id="IPR016181">
    <property type="entry name" value="Acyl_CoA_acyltransferase"/>
</dbReference>
<dbReference type="Proteomes" id="UP000031829">
    <property type="component" value="Chromosome"/>
</dbReference>
<keyword evidence="1" id="KW-0808">Transferase</keyword>
<evidence type="ECO:0000313" key="2">
    <source>
        <dbReference type="Proteomes" id="UP000031829"/>
    </source>
</evidence>
<dbReference type="PANTHER" id="PTHR43415:SF3">
    <property type="entry name" value="GNAT-FAMILY ACETYLTRANSFERASE"/>
    <property type="match status" value="1"/>
</dbReference>
<name>A0A0B6AMC8_PRIM2</name>
<dbReference type="RefSeq" id="WP_034652502.1">
    <property type="nucleotide sequence ID" value="NZ_BCVB01000005.1"/>
</dbReference>
<protein>
    <submittedName>
        <fullName evidence="1">Acetyltransferase family protein</fullName>
    </submittedName>
</protein>
<dbReference type="Gene3D" id="3.40.630.30">
    <property type="match status" value="1"/>
</dbReference>
<sequence>MNNVSPLLKGKNVILRKPKDSDVNDYLACKQTKELIRMYGGDTRNLKPLTLQDAKRHVEYIKSQKLNWCIEYQQRFVGEARLTVNEYDRRARYAIGLFDSSVWSQGLGTEVTKLVLAYAFEHLHLHRVDLRVLEYNHRAIACYEKCGFVKEGIEREGAFIEEAFQTDLIMSILEQEYYQL</sequence>
<proteinExistence type="predicted"/>
<reference evidence="1 2" key="1">
    <citation type="journal article" date="2015" name="Genome Announc.">
        <title>Complete genome sequences for 35 biothreat assay-relevant bacillus species.</title>
        <authorList>
            <person name="Johnson S.L."/>
            <person name="Daligault H.E."/>
            <person name="Davenport K.W."/>
            <person name="Jaissle J."/>
            <person name="Frey K.G."/>
            <person name="Ladner J.T."/>
            <person name="Broomall S.M."/>
            <person name="Bishop-Lilly K.A."/>
            <person name="Bruce D.C."/>
            <person name="Gibbons H.S."/>
            <person name="Coyne S.R."/>
            <person name="Lo C.C."/>
            <person name="Meincke L."/>
            <person name="Munk A.C."/>
            <person name="Koroleva G.I."/>
            <person name="Rosenzweig C.N."/>
            <person name="Palacios G.F."/>
            <person name="Redden C.L."/>
            <person name="Minogue T.D."/>
            <person name="Chain P.S."/>
        </authorList>
    </citation>
    <scope>NUCLEOTIDE SEQUENCE [LARGE SCALE GENOMIC DNA]</scope>
    <source>
        <strain evidence="2">ATCC 14581 / DSM 32 / JCM 2506 / NBRC 15308 / NCIMB 9376 / NCTC 10342 / NRRL B-14308 / VKM B-512</strain>
    </source>
</reference>
<gene>
    <name evidence="1" type="ORF">BG04_4485</name>
</gene>
<dbReference type="EMBL" id="CP009920">
    <property type="protein sequence ID" value="AJI21773.1"/>
    <property type="molecule type" value="Genomic_DNA"/>
</dbReference>
<dbReference type="PROSITE" id="PS51186">
    <property type="entry name" value="GNAT"/>
    <property type="match status" value="1"/>
</dbReference>
<dbReference type="KEGG" id="bmeg:BG04_4485"/>
<dbReference type="Pfam" id="PF13302">
    <property type="entry name" value="Acetyltransf_3"/>
    <property type="match status" value="1"/>
</dbReference>
<dbReference type="HOGENOM" id="CLU_013985_3_2_9"/>
<dbReference type="GeneID" id="93642489"/>
<dbReference type="AlphaFoldDB" id="A0A0B6AMC8"/>
<accession>A0A0B6AMC8</accession>
<dbReference type="GO" id="GO:0016747">
    <property type="term" value="F:acyltransferase activity, transferring groups other than amino-acyl groups"/>
    <property type="evidence" value="ECO:0007669"/>
    <property type="project" value="InterPro"/>
</dbReference>
<evidence type="ECO:0000313" key="1">
    <source>
        <dbReference type="EMBL" id="AJI21773.1"/>
    </source>
</evidence>
<dbReference type="InterPro" id="IPR000182">
    <property type="entry name" value="GNAT_dom"/>
</dbReference>
<dbReference type="PANTHER" id="PTHR43415">
    <property type="entry name" value="SPERMIDINE N(1)-ACETYLTRANSFERASE"/>
    <property type="match status" value="1"/>
</dbReference>
<organism evidence="1 2">
    <name type="scientific">Priestia megaterium (strain ATCC 14581 / DSM 32 / CCUG 1817 / JCM 2506 / NBRC 15308 / NCIMB 9376 / NCTC 10342 / NRRL B-14308 / VKM B-512 / Ford 19)</name>
    <name type="common">Bacillus megaterium</name>
    <dbReference type="NCBI Taxonomy" id="1348623"/>
    <lineage>
        <taxon>Bacteria</taxon>
        <taxon>Bacillati</taxon>
        <taxon>Bacillota</taxon>
        <taxon>Bacilli</taxon>
        <taxon>Bacillales</taxon>
        <taxon>Bacillaceae</taxon>
        <taxon>Priestia</taxon>
    </lineage>
</organism>
<dbReference type="SUPFAM" id="SSF55729">
    <property type="entry name" value="Acyl-CoA N-acyltransferases (Nat)"/>
    <property type="match status" value="1"/>
</dbReference>